<organism evidence="1 2">
    <name type="scientific">Bosea caraganae</name>
    <dbReference type="NCBI Taxonomy" id="2763117"/>
    <lineage>
        <taxon>Bacteria</taxon>
        <taxon>Pseudomonadati</taxon>
        <taxon>Pseudomonadota</taxon>
        <taxon>Alphaproteobacteria</taxon>
        <taxon>Hyphomicrobiales</taxon>
        <taxon>Boseaceae</taxon>
        <taxon>Bosea</taxon>
    </lineage>
</organism>
<protein>
    <submittedName>
        <fullName evidence="1">DUF1579 domain-containing protein</fullName>
    </submittedName>
</protein>
<dbReference type="Pfam" id="PF07617">
    <property type="entry name" value="DUF1579"/>
    <property type="match status" value="1"/>
</dbReference>
<sequence length="160" mass="17831">MFPAQPTEDHRWLQQLIGDWTYEGECMMGPDKPSETSRGTETVSALGDLWIVGESEGEMPGGGAATMRITLGFDPAKGRFVGSWVGSMMPMLWTYEGLLDADRKVLTLESEGPSFSGDGTLSKYRDIIEIKSPTERLFYSQVLGPDGTWNQFMTSRYSKR</sequence>
<evidence type="ECO:0000313" key="1">
    <source>
        <dbReference type="EMBL" id="RDJ26770.1"/>
    </source>
</evidence>
<reference evidence="2" key="1">
    <citation type="submission" date="2018-07" db="EMBL/GenBank/DDBJ databases">
        <authorList>
            <person name="Safronova V.I."/>
            <person name="Chirak E.R."/>
            <person name="Sazanova A.L."/>
        </authorList>
    </citation>
    <scope>NUCLEOTIDE SEQUENCE [LARGE SCALE GENOMIC DNA]</scope>
    <source>
        <strain evidence="2">RCAM04685</strain>
    </source>
</reference>
<name>A0A370L8Q7_9HYPH</name>
<dbReference type="AlphaFoldDB" id="A0A370L8Q7"/>
<dbReference type="EMBL" id="QQTP01000003">
    <property type="protein sequence ID" value="RDJ26770.1"/>
    <property type="molecule type" value="Genomic_DNA"/>
</dbReference>
<comment type="caution">
    <text evidence="1">The sequence shown here is derived from an EMBL/GenBank/DDBJ whole genome shotgun (WGS) entry which is preliminary data.</text>
</comment>
<dbReference type="Proteomes" id="UP000255207">
    <property type="component" value="Unassembled WGS sequence"/>
</dbReference>
<proteinExistence type="predicted"/>
<accession>A0A370L8Q7</accession>
<dbReference type="RefSeq" id="WP_114828654.1">
    <property type="nucleotide sequence ID" value="NZ_QQTO01000001.1"/>
</dbReference>
<gene>
    <name evidence="1" type="ORF">DWE98_07920</name>
</gene>
<dbReference type="OrthoDB" id="512336at2"/>
<dbReference type="InterPro" id="IPR011473">
    <property type="entry name" value="DUF1579"/>
</dbReference>
<keyword evidence="2" id="KW-1185">Reference proteome</keyword>
<evidence type="ECO:0000313" key="2">
    <source>
        <dbReference type="Proteomes" id="UP000255207"/>
    </source>
</evidence>